<dbReference type="Pfam" id="PF00581">
    <property type="entry name" value="Rhodanese"/>
    <property type="match status" value="1"/>
</dbReference>
<dbReference type="AlphaFoldDB" id="A0A6H1Q2S2"/>
<dbReference type="SMART" id="SM00450">
    <property type="entry name" value="RHOD"/>
    <property type="match status" value="1"/>
</dbReference>
<dbReference type="InterPro" id="IPR050229">
    <property type="entry name" value="GlpE_sulfurtransferase"/>
</dbReference>
<dbReference type="PROSITE" id="PS50206">
    <property type="entry name" value="RHODANESE_3"/>
    <property type="match status" value="1"/>
</dbReference>
<protein>
    <submittedName>
        <fullName evidence="2">Sulfurtransferase</fullName>
    </submittedName>
</protein>
<reference evidence="2 3" key="1">
    <citation type="journal article" date="2020" name="Nat. Microbiol.">
        <title>Lysogenic host-virus interactions in SAR11 marine bacteria.</title>
        <authorList>
            <person name="Morris R.M."/>
            <person name="Cain K.R."/>
            <person name="Hvorecny K.L."/>
            <person name="Kollman J.M."/>
        </authorList>
    </citation>
    <scope>NUCLEOTIDE SEQUENCE [LARGE SCALE GENOMIC DNA]</scope>
    <source>
        <strain evidence="2 3">NP1</strain>
    </source>
</reference>
<dbReference type="RefSeq" id="WP_168607086.1">
    <property type="nucleotide sequence ID" value="NZ_CP038852.1"/>
</dbReference>
<keyword evidence="3" id="KW-1185">Reference proteome</keyword>
<dbReference type="EMBL" id="CP038852">
    <property type="protein sequence ID" value="QIZ21227.1"/>
    <property type="molecule type" value="Genomic_DNA"/>
</dbReference>
<feature type="domain" description="Rhodanese" evidence="1">
    <location>
        <begin position="27"/>
        <end position="120"/>
    </location>
</feature>
<gene>
    <name evidence="2" type="ORF">E5R92_05460</name>
</gene>
<dbReference type="InterPro" id="IPR001763">
    <property type="entry name" value="Rhodanese-like_dom"/>
</dbReference>
<accession>A0A6H1Q2S2</accession>
<dbReference type="KEGG" id="peg:E5R92_05460"/>
<dbReference type="PANTHER" id="PTHR43031">
    <property type="entry name" value="FAD-DEPENDENT OXIDOREDUCTASE"/>
    <property type="match status" value="1"/>
</dbReference>
<dbReference type="Gene3D" id="3.40.250.10">
    <property type="entry name" value="Rhodanese-like domain"/>
    <property type="match status" value="1"/>
</dbReference>
<keyword evidence="2" id="KW-0808">Transferase</keyword>
<evidence type="ECO:0000259" key="1">
    <source>
        <dbReference type="PROSITE" id="PS50206"/>
    </source>
</evidence>
<organism evidence="2 3">
    <name type="scientific">Candidatus Pelagibacter giovannonii</name>
    <dbReference type="NCBI Taxonomy" id="2563896"/>
    <lineage>
        <taxon>Bacteria</taxon>
        <taxon>Pseudomonadati</taxon>
        <taxon>Pseudomonadota</taxon>
        <taxon>Alphaproteobacteria</taxon>
        <taxon>Candidatus Pelagibacterales</taxon>
        <taxon>Candidatus Pelagibacteraceae</taxon>
        <taxon>Candidatus Pelagibacter</taxon>
    </lineage>
</organism>
<dbReference type="SUPFAM" id="SSF52821">
    <property type="entry name" value="Rhodanese/Cell cycle control phosphatase"/>
    <property type="match status" value="1"/>
</dbReference>
<proteinExistence type="predicted"/>
<dbReference type="Proteomes" id="UP000501094">
    <property type="component" value="Chromosome"/>
</dbReference>
<sequence>MKKFDELMNVSKEIKNISVDEAKEKLNDPNVQFIDVRDKNSFESETIGNAINLERGLLEFYLADGSPLENELFKKNPNKEYIVFCGLGGQSTLATKTMQEMGIKNVKNMTGGMTAWKDKK</sequence>
<dbReference type="InterPro" id="IPR036873">
    <property type="entry name" value="Rhodanese-like_dom_sf"/>
</dbReference>
<name>A0A6H1Q2S2_9PROT</name>
<dbReference type="GO" id="GO:0016740">
    <property type="term" value="F:transferase activity"/>
    <property type="evidence" value="ECO:0007669"/>
    <property type="project" value="UniProtKB-KW"/>
</dbReference>
<dbReference type="PANTHER" id="PTHR43031:SF16">
    <property type="entry name" value="OXIDOREDUCTASE"/>
    <property type="match status" value="1"/>
</dbReference>
<evidence type="ECO:0000313" key="3">
    <source>
        <dbReference type="Proteomes" id="UP000501094"/>
    </source>
</evidence>
<evidence type="ECO:0000313" key="2">
    <source>
        <dbReference type="EMBL" id="QIZ21227.1"/>
    </source>
</evidence>